<gene>
    <name evidence="3" type="ORF">OE88DRAFT_1597341</name>
</gene>
<feature type="region of interest" description="Disordered" evidence="1">
    <location>
        <begin position="1"/>
        <end position="21"/>
    </location>
</feature>
<evidence type="ECO:0000313" key="4">
    <source>
        <dbReference type="Proteomes" id="UP000305948"/>
    </source>
</evidence>
<dbReference type="OrthoDB" id="3199651at2759"/>
<evidence type="ECO:0000256" key="1">
    <source>
        <dbReference type="SAM" id="MobiDB-lite"/>
    </source>
</evidence>
<organism evidence="3 4">
    <name type="scientific">Heliocybe sulcata</name>
    <dbReference type="NCBI Taxonomy" id="5364"/>
    <lineage>
        <taxon>Eukaryota</taxon>
        <taxon>Fungi</taxon>
        <taxon>Dikarya</taxon>
        <taxon>Basidiomycota</taxon>
        <taxon>Agaricomycotina</taxon>
        <taxon>Agaricomycetes</taxon>
        <taxon>Gloeophyllales</taxon>
        <taxon>Gloeophyllaceae</taxon>
        <taxon>Heliocybe</taxon>
    </lineage>
</organism>
<feature type="transmembrane region" description="Helical" evidence="2">
    <location>
        <begin position="31"/>
        <end position="51"/>
    </location>
</feature>
<sequence>VKSAEDLPPPRERKGLKPVSPPGSNVDFNTFIYRMAAVGLLVFAFYGYRLWNWKLEAGSWWNLATGKKAAVPGVNTPARPSTGIHDARNWASGGSGQGVVEVESRIEELASALGMPSKDLASAIAGAVKDYVPPATLSSVSAQAKQTPGGGSEVVDELLGEHHEPESHPAVKAAGGVTGALEGFVGMEEPPAD</sequence>
<dbReference type="STRING" id="5364.A0A5C3N1Y9"/>
<accession>A0A5C3N1Y9</accession>
<name>A0A5C3N1Y9_9AGAM</name>
<keyword evidence="2" id="KW-0812">Transmembrane</keyword>
<dbReference type="AlphaFoldDB" id="A0A5C3N1Y9"/>
<feature type="non-terminal residue" evidence="3">
    <location>
        <position position="193"/>
    </location>
</feature>
<keyword evidence="2" id="KW-0472">Membrane</keyword>
<feature type="compositionally biased region" description="Basic and acidic residues" evidence="1">
    <location>
        <begin position="1"/>
        <end position="15"/>
    </location>
</feature>
<proteinExistence type="predicted"/>
<feature type="non-terminal residue" evidence="3">
    <location>
        <position position="1"/>
    </location>
</feature>
<reference evidence="3 4" key="1">
    <citation type="journal article" date="2019" name="Nat. Ecol. Evol.">
        <title>Megaphylogeny resolves global patterns of mushroom evolution.</title>
        <authorList>
            <person name="Varga T."/>
            <person name="Krizsan K."/>
            <person name="Foldi C."/>
            <person name="Dima B."/>
            <person name="Sanchez-Garcia M."/>
            <person name="Sanchez-Ramirez S."/>
            <person name="Szollosi G.J."/>
            <person name="Szarkandi J.G."/>
            <person name="Papp V."/>
            <person name="Albert L."/>
            <person name="Andreopoulos W."/>
            <person name="Angelini C."/>
            <person name="Antonin V."/>
            <person name="Barry K.W."/>
            <person name="Bougher N.L."/>
            <person name="Buchanan P."/>
            <person name="Buyck B."/>
            <person name="Bense V."/>
            <person name="Catcheside P."/>
            <person name="Chovatia M."/>
            <person name="Cooper J."/>
            <person name="Damon W."/>
            <person name="Desjardin D."/>
            <person name="Finy P."/>
            <person name="Geml J."/>
            <person name="Haridas S."/>
            <person name="Hughes K."/>
            <person name="Justo A."/>
            <person name="Karasinski D."/>
            <person name="Kautmanova I."/>
            <person name="Kiss B."/>
            <person name="Kocsube S."/>
            <person name="Kotiranta H."/>
            <person name="LaButti K.M."/>
            <person name="Lechner B.E."/>
            <person name="Liimatainen K."/>
            <person name="Lipzen A."/>
            <person name="Lukacs Z."/>
            <person name="Mihaltcheva S."/>
            <person name="Morgado L.N."/>
            <person name="Niskanen T."/>
            <person name="Noordeloos M.E."/>
            <person name="Ohm R.A."/>
            <person name="Ortiz-Santana B."/>
            <person name="Ovrebo C."/>
            <person name="Racz N."/>
            <person name="Riley R."/>
            <person name="Savchenko A."/>
            <person name="Shiryaev A."/>
            <person name="Soop K."/>
            <person name="Spirin V."/>
            <person name="Szebenyi C."/>
            <person name="Tomsovsky M."/>
            <person name="Tulloss R.E."/>
            <person name="Uehling J."/>
            <person name="Grigoriev I.V."/>
            <person name="Vagvolgyi C."/>
            <person name="Papp T."/>
            <person name="Martin F.M."/>
            <person name="Miettinen O."/>
            <person name="Hibbett D.S."/>
            <person name="Nagy L.G."/>
        </authorList>
    </citation>
    <scope>NUCLEOTIDE SEQUENCE [LARGE SCALE GENOMIC DNA]</scope>
    <source>
        <strain evidence="3 4">OMC1185</strain>
    </source>
</reference>
<dbReference type="Proteomes" id="UP000305948">
    <property type="component" value="Unassembled WGS sequence"/>
</dbReference>
<evidence type="ECO:0000313" key="3">
    <source>
        <dbReference type="EMBL" id="TFK51277.1"/>
    </source>
</evidence>
<dbReference type="EMBL" id="ML213511">
    <property type="protein sequence ID" value="TFK51277.1"/>
    <property type="molecule type" value="Genomic_DNA"/>
</dbReference>
<protein>
    <submittedName>
        <fullName evidence="3">Uncharacterized protein</fullName>
    </submittedName>
</protein>
<evidence type="ECO:0000256" key="2">
    <source>
        <dbReference type="SAM" id="Phobius"/>
    </source>
</evidence>
<keyword evidence="4" id="KW-1185">Reference proteome</keyword>
<keyword evidence="2" id="KW-1133">Transmembrane helix</keyword>